<organism evidence="2 3">
    <name type="scientific">Actinomadura rubrobrunea</name>
    <dbReference type="NCBI Taxonomy" id="115335"/>
    <lineage>
        <taxon>Bacteria</taxon>
        <taxon>Bacillati</taxon>
        <taxon>Actinomycetota</taxon>
        <taxon>Actinomycetes</taxon>
        <taxon>Streptosporangiales</taxon>
        <taxon>Thermomonosporaceae</taxon>
        <taxon>Actinomadura</taxon>
    </lineage>
</organism>
<comment type="caution">
    <text evidence="2">The sequence shown here is derived from an EMBL/GenBank/DDBJ whole genome shotgun (WGS) entry which is preliminary data.</text>
</comment>
<dbReference type="RefSeq" id="WP_083951973.1">
    <property type="nucleotide sequence ID" value="NZ_BSRZ01000030.1"/>
</dbReference>
<name>A0A9W6Q2N3_9ACTN</name>
<dbReference type="InterPro" id="IPR027417">
    <property type="entry name" value="P-loop_NTPase"/>
</dbReference>
<dbReference type="EMBL" id="BSRZ01000030">
    <property type="protein sequence ID" value="GLW67646.1"/>
    <property type="molecule type" value="Genomic_DNA"/>
</dbReference>
<feature type="region of interest" description="Disordered" evidence="1">
    <location>
        <begin position="55"/>
        <end position="82"/>
    </location>
</feature>
<sequence>MRQVWDRDTARRGPAAAGALDRTAFADVCGDTGGLTVPETARLVLDRLGEWPAVPSAARAPSHPEPSRHASLAPGGGPGARTGSAGAMPVLWLWGPVRVGKSTVGYENFRQTVRDGVTSACIDVRQIGFLRPAADGDPGGHALKAADLAALHEVFRAAGARCLIVSGEAGHPRPYDGLFPATALTFCRLSAGPERLTERTCCAAEDATRSSRATTCGGRPRRRCAGSPCGPPKASAPSARTRSASTPTQSRRRRRPGPCGPRRAAGRAVRTVRAGRAAAAKAPERAAAGPGAGGGHPAPPLAGGGCYFESGAILMFLKRMPPPLFSNPM</sequence>
<gene>
    <name evidence="2" type="ORF">Arub01_58890</name>
</gene>
<dbReference type="AlphaFoldDB" id="A0A9W6Q2N3"/>
<evidence type="ECO:0000313" key="2">
    <source>
        <dbReference type="EMBL" id="GLW67646.1"/>
    </source>
</evidence>
<feature type="region of interest" description="Disordered" evidence="1">
    <location>
        <begin position="212"/>
        <end position="295"/>
    </location>
</feature>
<proteinExistence type="predicted"/>
<evidence type="ECO:0000313" key="3">
    <source>
        <dbReference type="Proteomes" id="UP001165124"/>
    </source>
</evidence>
<feature type="compositionally biased region" description="Low complexity" evidence="1">
    <location>
        <begin position="260"/>
        <end position="289"/>
    </location>
</feature>
<reference evidence="2" key="1">
    <citation type="submission" date="2023-02" db="EMBL/GenBank/DDBJ databases">
        <title>Actinomadura rubrobrunea NBRC 14622.</title>
        <authorList>
            <person name="Ichikawa N."/>
            <person name="Sato H."/>
            <person name="Tonouchi N."/>
        </authorList>
    </citation>
    <scope>NUCLEOTIDE SEQUENCE</scope>
    <source>
        <strain evidence="2">NBRC 14622</strain>
    </source>
</reference>
<evidence type="ECO:0000256" key="1">
    <source>
        <dbReference type="SAM" id="MobiDB-lite"/>
    </source>
</evidence>
<protein>
    <submittedName>
        <fullName evidence="2">Uncharacterized protein</fullName>
    </submittedName>
</protein>
<feature type="compositionally biased region" description="Low complexity" evidence="1">
    <location>
        <begin position="232"/>
        <end position="249"/>
    </location>
</feature>
<accession>A0A9W6Q2N3</accession>
<dbReference type="Gene3D" id="3.40.50.300">
    <property type="entry name" value="P-loop containing nucleotide triphosphate hydrolases"/>
    <property type="match status" value="1"/>
</dbReference>
<dbReference type="Proteomes" id="UP001165124">
    <property type="component" value="Unassembled WGS sequence"/>
</dbReference>
<keyword evidence="3" id="KW-1185">Reference proteome</keyword>